<proteinExistence type="predicted"/>
<comment type="caution">
    <text evidence="1">The sequence shown here is derived from an EMBL/GenBank/DDBJ whole genome shotgun (WGS) entry which is preliminary data.</text>
</comment>
<gene>
    <name evidence="1" type="ORF">K7K06_20185</name>
</gene>
<sequence length="137" mass="15462">MKVLNKILVVFLVLITGLAIAIAFLVSSILGRVPDVSKKSPSGDYLIESVPASSLLTPRDAVYLRFTDLRNPDKIYRTPLFSDISLDMQADEDQNTVGVIFIEFNKESKKFTLALPNPREHWLDFFVSNTPYKVLEN</sequence>
<name>A0ABT3LPC9_9PSED</name>
<evidence type="ECO:0000313" key="1">
    <source>
        <dbReference type="EMBL" id="MCW6057973.1"/>
    </source>
</evidence>
<protein>
    <submittedName>
        <fullName evidence="1">Uncharacterized protein</fullName>
    </submittedName>
</protein>
<accession>A0ABT3LPC9</accession>
<keyword evidence="2" id="KW-1185">Reference proteome</keyword>
<organism evidence="1 2">
    <name type="scientific">Pseudomonas fragariae</name>
    <name type="common">ex Marin et al. 2024</name>
    <dbReference type="NCBI Taxonomy" id="3080056"/>
    <lineage>
        <taxon>Bacteria</taxon>
        <taxon>Pseudomonadati</taxon>
        <taxon>Pseudomonadota</taxon>
        <taxon>Gammaproteobacteria</taxon>
        <taxon>Pseudomonadales</taxon>
        <taxon>Pseudomonadaceae</taxon>
        <taxon>Pseudomonas</taxon>
    </lineage>
</organism>
<reference evidence="1" key="1">
    <citation type="submission" date="2021-08" db="EMBL/GenBank/DDBJ databases">
        <title>Characterization of Pseudomonas fragariae.</title>
        <authorList>
            <person name="Carvalho R."/>
            <person name="Marin M."/>
        </authorList>
    </citation>
    <scope>NUCLEOTIDE SEQUENCE</scope>
    <source>
        <strain evidence="1">17</strain>
    </source>
</reference>
<evidence type="ECO:0000313" key="2">
    <source>
        <dbReference type="Proteomes" id="UP001142690"/>
    </source>
</evidence>
<dbReference type="Proteomes" id="UP001142690">
    <property type="component" value="Unassembled WGS sequence"/>
</dbReference>
<dbReference type="EMBL" id="JAINZM010000024">
    <property type="protein sequence ID" value="MCW6057973.1"/>
    <property type="molecule type" value="Genomic_DNA"/>
</dbReference>